<dbReference type="PROSITE" id="PS50883">
    <property type="entry name" value="EAL"/>
    <property type="match status" value="1"/>
</dbReference>
<dbReference type="RefSeq" id="WP_085071909.1">
    <property type="nucleotide sequence ID" value="NZ_CP019706.1"/>
</dbReference>
<dbReference type="KEGG" id="palh:B1H58_18625"/>
<proteinExistence type="predicted"/>
<sequence length="230" mass="26270">MIKLQQPLEIICDVLHTPAGRIVALDLHYDEPHSAAYRSVVGRLKLESLSTAQREEMLIHQLLSLESMSALLRQRQWLCCITLDFALAQRVTESAFIRHALQHLPFLRLSLSEAFPNLHDGIDNPLIRTLSEQLNTLWLSDLGAGYANLNAVQSHIFEAVRLDRRFFAENVHKSIFIVLLRQIMQMTNRLIVDGVENEAQRVMLEQQGVWALQNYLYAPLPLSKIGDLPD</sequence>
<protein>
    <recommendedName>
        <fullName evidence="1">EAL domain-containing protein</fullName>
    </recommendedName>
</protein>
<feature type="domain" description="EAL" evidence="1">
    <location>
        <begin position="1"/>
        <end position="230"/>
    </location>
</feature>
<keyword evidence="3" id="KW-1185">Reference proteome</keyword>
<gene>
    <name evidence="2" type="ORF">B1H58_18625</name>
</gene>
<evidence type="ECO:0000313" key="3">
    <source>
        <dbReference type="Proteomes" id="UP000192900"/>
    </source>
</evidence>
<dbReference type="STRING" id="1891675.B1H58_18625"/>
<dbReference type="AlphaFoldDB" id="A0A1W6BA14"/>
<dbReference type="InterPro" id="IPR001633">
    <property type="entry name" value="EAL_dom"/>
</dbReference>
<dbReference type="Pfam" id="PF00563">
    <property type="entry name" value="EAL"/>
    <property type="match status" value="1"/>
</dbReference>
<reference evidence="2 3" key="1">
    <citation type="submission" date="2017-02" db="EMBL/GenBank/DDBJ databases">
        <title>Complete genome sequence of the drought resistance-promoting endophyte Pantoea alhagi LTYR-11Z.</title>
        <authorList>
            <person name="Zhang L."/>
        </authorList>
    </citation>
    <scope>NUCLEOTIDE SEQUENCE [LARGE SCALE GENOMIC DNA]</scope>
    <source>
        <strain evidence="2 3">LTYR-11Z</strain>
    </source>
</reference>
<dbReference type="Gene3D" id="3.20.20.450">
    <property type="entry name" value="EAL domain"/>
    <property type="match status" value="1"/>
</dbReference>
<organism evidence="2 3">
    <name type="scientific">Pantoea alhagi</name>
    <dbReference type="NCBI Taxonomy" id="1891675"/>
    <lineage>
        <taxon>Bacteria</taxon>
        <taxon>Pseudomonadati</taxon>
        <taxon>Pseudomonadota</taxon>
        <taxon>Gammaproteobacteria</taxon>
        <taxon>Enterobacterales</taxon>
        <taxon>Erwiniaceae</taxon>
        <taxon>Pantoea</taxon>
    </lineage>
</organism>
<dbReference type="OrthoDB" id="6505665at2"/>
<dbReference type="Proteomes" id="UP000192900">
    <property type="component" value="Chromosome"/>
</dbReference>
<accession>A0A1W6BA14</accession>
<dbReference type="SUPFAM" id="SSF141868">
    <property type="entry name" value="EAL domain-like"/>
    <property type="match status" value="1"/>
</dbReference>
<evidence type="ECO:0000259" key="1">
    <source>
        <dbReference type="PROSITE" id="PS50883"/>
    </source>
</evidence>
<evidence type="ECO:0000313" key="2">
    <source>
        <dbReference type="EMBL" id="ARJ43863.1"/>
    </source>
</evidence>
<dbReference type="InterPro" id="IPR035919">
    <property type="entry name" value="EAL_sf"/>
</dbReference>
<name>A0A1W6BA14_9GAMM</name>
<dbReference type="EMBL" id="CP019706">
    <property type="protein sequence ID" value="ARJ43863.1"/>
    <property type="molecule type" value="Genomic_DNA"/>
</dbReference>